<dbReference type="PANTHER" id="PTHR45923:SF2">
    <property type="entry name" value="PROTEIN SEY1"/>
    <property type="match status" value="1"/>
</dbReference>
<dbReference type="CDD" id="cd01851">
    <property type="entry name" value="GBP"/>
    <property type="match status" value="1"/>
</dbReference>
<sequence>MSEHKEAIQLINEDKEFNGGTLDYFSECVGDKNVGTGYHVISVFGSQSSGKSTLLNKLFRTKFDTMDAQVKRQQTTKGIWLSHSSYVYNSLGEEASSDETPDFFVLDVEGSDGAERGEDQDFERKAALFALSVSEVLIVNMWENQVGLYQGNNMGLLKTVFEVNLSLFGKSEKRHKVALLFVIRDFTGQTPLESLETSLVIELEKMWSQLSKPKGCEETSFHDFFVPSFFGMGHKVFQPEQFDNDVKALGDMFVDKKMQFFKDEYHTHLPLEAWSLYAENCWEQIEHNKDLDLPTQQVLVARFKTDEIATAAYNTFLASFNSDIDGKYSTMSSEELASALKHLKSTCLDENYDPSASRYAKTVYAERRIELSNQLDSKINETIENCLAITTKQLLDQFHKDVKDKSVKLSFKKKIESAHEKALKGFKDYISPFAKYGFVANLEDQISNFETRISTETEELQERELDAIVGRFNKGLSNKLKESILRLLSKPTTNIWVDIMKEFNKFLDNTFSKYTDEHGNIDFQTGASQSKNESTAIDMKKNAWSFLDHTIHSHLTEDNAVDILRNIFINKFRYDDEGMPKFWKNEAEVDAAYRSAKTDSLKVLDALSIIKDSNNVEILVPENLIDQNAEDGDDYYGDSDEELGLYHQHRFSHVFSELQKDKIISKFKQFTDLTIIEAKRSIINTTERIPLYMYALVVALGWGKIMTILKNPATIFLSIIVLAGVYVIHKLNLWGPLYQFANQATGQATMTLKQTVRNLVLDEDPKPVSTEKYSGDLKARKEDPSKESSHL</sequence>
<comment type="similarity">
    <text evidence="8">Belongs to the TRAFAC class dynamin-like GTPase superfamily. GB1/RHD3 GTPase family. RHD3 subfamily.</text>
</comment>
<feature type="topological domain" description="Lumenal" evidence="8">
    <location>
        <begin position="710"/>
        <end position="712"/>
    </location>
</feature>
<evidence type="ECO:0000256" key="4">
    <source>
        <dbReference type="ARBA" id="ARBA00022824"/>
    </source>
</evidence>
<feature type="region of interest" description="Disordered" evidence="9">
    <location>
        <begin position="763"/>
        <end position="791"/>
    </location>
</feature>
<keyword evidence="6 8" id="KW-0342">GTP-binding</keyword>
<dbReference type="HAMAP" id="MF_03109">
    <property type="entry name" value="Sey1"/>
    <property type="match status" value="1"/>
</dbReference>
<keyword evidence="3 8" id="KW-0378">Hydrolase</keyword>
<keyword evidence="4 8" id="KW-0256">Endoplasmic reticulum</keyword>
<feature type="transmembrane region" description="Helical" evidence="10">
    <location>
        <begin position="715"/>
        <end position="733"/>
    </location>
</feature>
<keyword evidence="1 8" id="KW-0812">Transmembrane</keyword>
<dbReference type="InterPro" id="IPR027417">
    <property type="entry name" value="P-loop_NTPase"/>
</dbReference>
<evidence type="ECO:0000256" key="5">
    <source>
        <dbReference type="ARBA" id="ARBA00022989"/>
    </source>
</evidence>
<feature type="domain" description="GB1/RHD3-type G" evidence="11">
    <location>
        <begin position="35"/>
        <end position="265"/>
    </location>
</feature>
<dbReference type="PROSITE" id="PS51715">
    <property type="entry name" value="G_GB1_RHD3"/>
    <property type="match status" value="1"/>
</dbReference>
<keyword evidence="7 8" id="KW-0472">Membrane</keyword>
<dbReference type="EMBL" id="CP015057">
    <property type="protein sequence ID" value="QGN15949.1"/>
    <property type="molecule type" value="Genomic_DNA"/>
</dbReference>
<dbReference type="InterPro" id="IPR008803">
    <property type="entry name" value="RHD3/Sey1"/>
</dbReference>
<reference evidence="12 13" key="1">
    <citation type="submission" date="2016-03" db="EMBL/GenBank/DDBJ databases">
        <title>How can Kluyveromyces marxianus grow so fast - potential evolutionary course in Saccharomyces Complex revealed by comparative genomics.</title>
        <authorList>
            <person name="Mo W."/>
            <person name="Lu W."/>
            <person name="Yang X."/>
            <person name="Qi J."/>
            <person name="Lv H."/>
        </authorList>
    </citation>
    <scope>NUCLEOTIDE SEQUENCE [LARGE SCALE GENOMIC DNA]</scope>
    <source>
        <strain evidence="12 13">FIM1</strain>
    </source>
</reference>
<evidence type="ECO:0000256" key="10">
    <source>
        <dbReference type="SAM" id="Phobius"/>
    </source>
</evidence>
<accession>A0ABX6EUD1</accession>
<evidence type="ECO:0000256" key="9">
    <source>
        <dbReference type="SAM" id="MobiDB-lite"/>
    </source>
</evidence>
<evidence type="ECO:0000256" key="1">
    <source>
        <dbReference type="ARBA" id="ARBA00022692"/>
    </source>
</evidence>
<evidence type="ECO:0000256" key="8">
    <source>
        <dbReference type="HAMAP-Rule" id="MF_03109"/>
    </source>
</evidence>
<dbReference type="InterPro" id="IPR030386">
    <property type="entry name" value="G_GB1_RHD3_dom"/>
</dbReference>
<feature type="topological domain" description="Cytoplasmic" evidence="8">
    <location>
        <begin position="734"/>
        <end position="791"/>
    </location>
</feature>
<evidence type="ECO:0000313" key="13">
    <source>
        <dbReference type="Proteomes" id="UP000422736"/>
    </source>
</evidence>
<dbReference type="PANTHER" id="PTHR45923">
    <property type="entry name" value="PROTEIN SEY1"/>
    <property type="match status" value="1"/>
</dbReference>
<evidence type="ECO:0000256" key="3">
    <source>
        <dbReference type="ARBA" id="ARBA00022801"/>
    </source>
</evidence>
<dbReference type="Pfam" id="PF05879">
    <property type="entry name" value="RHD3_GTPase"/>
    <property type="match status" value="1"/>
</dbReference>
<evidence type="ECO:0000259" key="11">
    <source>
        <dbReference type="PROSITE" id="PS51715"/>
    </source>
</evidence>
<gene>
    <name evidence="8 12" type="primary">SEY1</name>
    <name evidence="12" type="ORF">FIM1_2647</name>
</gene>
<keyword evidence="13" id="KW-1185">Reference proteome</keyword>
<feature type="binding site" evidence="8">
    <location>
        <begin position="45"/>
        <end position="52"/>
    </location>
    <ligand>
        <name>GTP</name>
        <dbReference type="ChEBI" id="CHEBI:37565"/>
    </ligand>
</feature>
<proteinExistence type="inferred from homology"/>
<dbReference type="InterPro" id="IPR046758">
    <property type="entry name" value="Sey1/RHD3-like_3HB"/>
</dbReference>
<dbReference type="Pfam" id="PF20428">
    <property type="entry name" value="Sey1_3HB"/>
    <property type="match status" value="1"/>
</dbReference>
<name>A0ABX6EUD1_KLUMA</name>
<evidence type="ECO:0000256" key="2">
    <source>
        <dbReference type="ARBA" id="ARBA00022741"/>
    </source>
</evidence>
<organism evidence="12 13">
    <name type="scientific">Kluyveromyces marxianus</name>
    <name type="common">Yeast</name>
    <name type="synonym">Candida kefyr</name>
    <dbReference type="NCBI Taxonomy" id="4911"/>
    <lineage>
        <taxon>Eukaryota</taxon>
        <taxon>Fungi</taxon>
        <taxon>Dikarya</taxon>
        <taxon>Ascomycota</taxon>
        <taxon>Saccharomycotina</taxon>
        <taxon>Saccharomycetes</taxon>
        <taxon>Saccharomycetales</taxon>
        <taxon>Saccharomycetaceae</taxon>
        <taxon>Kluyveromyces</taxon>
    </lineage>
</organism>
<protein>
    <submittedName>
        <fullName evidence="12">Protein SEY1</fullName>
    </submittedName>
</protein>
<evidence type="ECO:0000256" key="7">
    <source>
        <dbReference type="ARBA" id="ARBA00023136"/>
    </source>
</evidence>
<keyword evidence="5 8" id="KW-1133">Transmembrane helix</keyword>
<feature type="compositionally biased region" description="Basic and acidic residues" evidence="9">
    <location>
        <begin position="773"/>
        <end position="791"/>
    </location>
</feature>
<feature type="topological domain" description="Cytoplasmic" evidence="8">
    <location>
        <begin position="1"/>
        <end position="688"/>
    </location>
</feature>
<dbReference type="Gene3D" id="3.40.50.300">
    <property type="entry name" value="P-loop containing nucleotide triphosphate hydrolases"/>
    <property type="match status" value="1"/>
</dbReference>
<keyword evidence="2 8" id="KW-0547">Nucleotide-binding</keyword>
<evidence type="ECO:0000313" key="12">
    <source>
        <dbReference type="EMBL" id="QGN15949.1"/>
    </source>
</evidence>
<comment type="subcellular location">
    <subcellularLocation>
        <location evidence="8">Endoplasmic reticulum membrane</location>
        <topology evidence="8">Multi-pass membrane protein</topology>
    </subcellularLocation>
    <text evidence="8">Enriched in the cortical ER. Concentrated in punctae along the ER tubules.</text>
</comment>
<evidence type="ECO:0000256" key="6">
    <source>
        <dbReference type="ARBA" id="ARBA00023134"/>
    </source>
</evidence>
<dbReference type="SUPFAM" id="SSF52540">
    <property type="entry name" value="P-loop containing nucleoside triphosphate hydrolases"/>
    <property type="match status" value="1"/>
</dbReference>
<dbReference type="Proteomes" id="UP000422736">
    <property type="component" value="Chromosome 4"/>
</dbReference>
<reference evidence="12 13" key="2">
    <citation type="submission" date="2019-11" db="EMBL/GenBank/DDBJ databases">
        <authorList>
            <person name="Lu H."/>
        </authorList>
    </citation>
    <scope>NUCLEOTIDE SEQUENCE [LARGE SCALE GENOMIC DNA]</scope>
    <source>
        <strain evidence="12 13">FIM1</strain>
    </source>
</reference>